<reference evidence="2 3" key="1">
    <citation type="submission" date="2018-08" db="EMBL/GenBank/DDBJ databases">
        <title>Actinomadura spongicola sp. nov., isolated from marine sponge Leucetta chagosensis.</title>
        <authorList>
            <person name="Li L."/>
            <person name="Lin H.W."/>
        </authorList>
    </citation>
    <scope>NUCLEOTIDE SEQUENCE [LARGE SCALE GENOMIC DNA]</scope>
    <source>
        <strain evidence="2 3">LHW52907</strain>
    </source>
</reference>
<dbReference type="RefSeq" id="WP_117398075.1">
    <property type="nucleotide sequence ID" value="NZ_QVNQ01000002.1"/>
</dbReference>
<name>A0A372GKQ6_9ACTN</name>
<dbReference type="OrthoDB" id="4563217at2"/>
<dbReference type="InterPro" id="IPR001646">
    <property type="entry name" value="5peptide_repeat"/>
</dbReference>
<gene>
    <name evidence="2" type="ORF">D0T12_04795</name>
</gene>
<organism evidence="2 3">
    <name type="scientific">Actinomadura spongiicola</name>
    <dbReference type="NCBI Taxonomy" id="2303421"/>
    <lineage>
        <taxon>Bacteria</taxon>
        <taxon>Bacillati</taxon>
        <taxon>Actinomycetota</taxon>
        <taxon>Actinomycetes</taxon>
        <taxon>Streptosporangiales</taxon>
        <taxon>Thermomonosporaceae</taxon>
        <taxon>Actinomadura</taxon>
    </lineage>
</organism>
<accession>A0A372GKQ6</accession>
<dbReference type="EMBL" id="QVNQ01000002">
    <property type="protein sequence ID" value="RFS85960.1"/>
    <property type="molecule type" value="Genomic_DNA"/>
</dbReference>
<proteinExistence type="predicted"/>
<dbReference type="SUPFAM" id="SSF141571">
    <property type="entry name" value="Pentapeptide repeat-like"/>
    <property type="match status" value="1"/>
</dbReference>
<dbReference type="Proteomes" id="UP000262882">
    <property type="component" value="Unassembled WGS sequence"/>
</dbReference>
<evidence type="ECO:0000256" key="1">
    <source>
        <dbReference type="ARBA" id="ARBA00022737"/>
    </source>
</evidence>
<dbReference type="PANTHER" id="PTHR47485:SF1">
    <property type="entry name" value="THYLAKOID LUMENAL 17.4 KDA PROTEIN, CHLOROPLASTIC"/>
    <property type="match status" value="1"/>
</dbReference>
<sequence length="316" mass="34090">MMERLVSWKVVLAALGLVLLLLAIVLFVPRMAYPPLSATELQGVSAADKRIELQHARGQLQGAFRGQLLQALAGLFIIAGSVAAWQQVRVARDGQITERFTRAIEHLGDENRGIRIGGLYALERIANNSPSDRATIQRTIGAFVRNNAAWPVGAPDGPEHPTPDVDESIPWLQIRAFDIQTAVAILGRRPPSKEQPVLHLSRCDLRSAGLAGATLPSTQMRHANLARAQMDGCLLENSNLYDTDLRGASLRGAHMANVILRNAYLQGANLSRADLRGADLRGANMEGAVLAGTNLSGAVHDATTTWPSNYTPQPTP</sequence>
<dbReference type="Pfam" id="PF00805">
    <property type="entry name" value="Pentapeptide"/>
    <property type="match status" value="2"/>
</dbReference>
<dbReference type="PANTHER" id="PTHR47485">
    <property type="entry name" value="THYLAKOID LUMENAL 17.4 KDA PROTEIN, CHLOROPLASTIC"/>
    <property type="match status" value="1"/>
</dbReference>
<protein>
    <submittedName>
        <fullName evidence="2">Pentapeptide repeat-containing protein</fullName>
    </submittedName>
</protein>
<keyword evidence="1" id="KW-0677">Repeat</keyword>
<comment type="caution">
    <text evidence="2">The sequence shown here is derived from an EMBL/GenBank/DDBJ whole genome shotgun (WGS) entry which is preliminary data.</text>
</comment>
<keyword evidence="3" id="KW-1185">Reference proteome</keyword>
<evidence type="ECO:0000313" key="2">
    <source>
        <dbReference type="EMBL" id="RFS85960.1"/>
    </source>
</evidence>
<evidence type="ECO:0000313" key="3">
    <source>
        <dbReference type="Proteomes" id="UP000262882"/>
    </source>
</evidence>
<dbReference type="Gene3D" id="2.160.20.80">
    <property type="entry name" value="E3 ubiquitin-protein ligase SopA"/>
    <property type="match status" value="1"/>
</dbReference>
<dbReference type="AlphaFoldDB" id="A0A372GKQ6"/>